<protein>
    <recommendedName>
        <fullName evidence="3">Secreted protein</fullName>
    </recommendedName>
</protein>
<accession>A0AAV7SFZ7</accession>
<evidence type="ECO:0000313" key="1">
    <source>
        <dbReference type="EMBL" id="KAJ1162770.1"/>
    </source>
</evidence>
<evidence type="ECO:0008006" key="3">
    <source>
        <dbReference type="Google" id="ProtNLM"/>
    </source>
</evidence>
<dbReference type="Proteomes" id="UP001066276">
    <property type="component" value="Chromosome 4_2"/>
</dbReference>
<proteinExistence type="predicted"/>
<comment type="caution">
    <text evidence="1">The sequence shown here is derived from an EMBL/GenBank/DDBJ whole genome shotgun (WGS) entry which is preliminary data.</text>
</comment>
<reference evidence="1" key="1">
    <citation type="journal article" date="2022" name="bioRxiv">
        <title>Sequencing and chromosome-scale assembly of the giantPleurodeles waltlgenome.</title>
        <authorList>
            <person name="Brown T."/>
            <person name="Elewa A."/>
            <person name="Iarovenko S."/>
            <person name="Subramanian E."/>
            <person name="Araus A.J."/>
            <person name="Petzold A."/>
            <person name="Susuki M."/>
            <person name="Suzuki K.-i.T."/>
            <person name="Hayashi T."/>
            <person name="Toyoda A."/>
            <person name="Oliveira C."/>
            <person name="Osipova E."/>
            <person name="Leigh N.D."/>
            <person name="Simon A."/>
            <person name="Yun M.H."/>
        </authorList>
    </citation>
    <scope>NUCLEOTIDE SEQUENCE</scope>
    <source>
        <strain evidence="1">20211129_DDA</strain>
        <tissue evidence="1">Liver</tissue>
    </source>
</reference>
<sequence>MDSPPRLLRALRLLCCVGKIPAPRAAGGHGARRVFSWETHALFAVLNLSLLHPRASGQHAGSGKQDNISPCLELPAPLQCWKNCLSSCTFSPSKHWQCQ</sequence>
<gene>
    <name evidence="1" type="ORF">NDU88_003235</name>
</gene>
<evidence type="ECO:0000313" key="2">
    <source>
        <dbReference type="Proteomes" id="UP001066276"/>
    </source>
</evidence>
<name>A0AAV7SFZ7_PLEWA</name>
<keyword evidence="2" id="KW-1185">Reference proteome</keyword>
<dbReference type="EMBL" id="JANPWB010000008">
    <property type="protein sequence ID" value="KAJ1162770.1"/>
    <property type="molecule type" value="Genomic_DNA"/>
</dbReference>
<dbReference type="AlphaFoldDB" id="A0AAV7SFZ7"/>
<organism evidence="1 2">
    <name type="scientific">Pleurodeles waltl</name>
    <name type="common">Iberian ribbed newt</name>
    <dbReference type="NCBI Taxonomy" id="8319"/>
    <lineage>
        <taxon>Eukaryota</taxon>
        <taxon>Metazoa</taxon>
        <taxon>Chordata</taxon>
        <taxon>Craniata</taxon>
        <taxon>Vertebrata</taxon>
        <taxon>Euteleostomi</taxon>
        <taxon>Amphibia</taxon>
        <taxon>Batrachia</taxon>
        <taxon>Caudata</taxon>
        <taxon>Salamandroidea</taxon>
        <taxon>Salamandridae</taxon>
        <taxon>Pleurodelinae</taxon>
        <taxon>Pleurodeles</taxon>
    </lineage>
</organism>